<dbReference type="InterPro" id="IPR011990">
    <property type="entry name" value="TPR-like_helical_dom_sf"/>
</dbReference>
<keyword evidence="1" id="KW-0812">Transmembrane</keyword>
<dbReference type="Gene3D" id="1.25.40.10">
    <property type="entry name" value="Tetratricopeptide repeat domain"/>
    <property type="match status" value="1"/>
</dbReference>
<comment type="caution">
    <text evidence="2">The sequence shown here is derived from an EMBL/GenBank/DDBJ whole genome shotgun (WGS) entry which is preliminary data.</text>
</comment>
<gene>
    <name evidence="2" type="ORF">GCM10010136_08160</name>
</gene>
<evidence type="ECO:0008006" key="4">
    <source>
        <dbReference type="Google" id="ProtNLM"/>
    </source>
</evidence>
<evidence type="ECO:0000313" key="2">
    <source>
        <dbReference type="EMBL" id="GHC65454.1"/>
    </source>
</evidence>
<sequence>MTDRIPSANEIGDALQKVLTSTIFSRSERARHLLKHLVDKEQAGETDQLKGFCLAIDVFGRSADFDPASDAVVRVQMGRLRDLVVQYYADEGRGDPVQIILSRGTYVPSYKYNVAAHLQPEDEPASPGVAGHVSAAGAADGAAKIAFIPPEATEKVKRRSMFALAAIAVGAIAVAMALSPGLDKRQASSRWALSPIEETGSRTLYMLDDLPTVTLIAPDKSKAVQTVAMTLRRAISSFDTLSFKQDSGSGVSTGRMDFHVRLLNWPQGNEVIAELVYGPMNEVLFSRSFAYALSQKELNDRVASMMTETGPATGAIYRFLENRRLTSGVTYCISLNDAFYQMSNQTTFDAAYRCLTRAMKEGSRSPLVLSELSALIAKSVVDGYAKDDDLDFDDAVAMARKAVLRGPTSPYAHRAYGFVHAMLGQRDISEFWMKRAYELNIFDLSMAAAYGYSLINSGKYEEGKKLLGRSLIYSSAHPAWWEYSYFVGSFMTGDWTDAYNVSQLMKTSDRPRHIAAVIIMAHRNGDEEMVRRYLRKLETVEPHAIQNPELLFAPDDTRRETALLVEALREAGTGVLHSVQQ</sequence>
<feature type="transmembrane region" description="Helical" evidence="1">
    <location>
        <begin position="162"/>
        <end position="182"/>
    </location>
</feature>
<reference evidence="2" key="2">
    <citation type="submission" date="2020-09" db="EMBL/GenBank/DDBJ databases">
        <authorList>
            <person name="Sun Q."/>
            <person name="Kim S."/>
        </authorList>
    </citation>
    <scope>NUCLEOTIDE SEQUENCE</scope>
    <source>
        <strain evidence="2">KCTC 42097</strain>
    </source>
</reference>
<evidence type="ECO:0000256" key="1">
    <source>
        <dbReference type="SAM" id="Phobius"/>
    </source>
</evidence>
<protein>
    <recommendedName>
        <fullName evidence="4">TolB-like protein</fullName>
    </recommendedName>
</protein>
<dbReference type="Proteomes" id="UP000641137">
    <property type="component" value="Unassembled WGS sequence"/>
</dbReference>
<dbReference type="AlphaFoldDB" id="A0A8J3DGY7"/>
<reference evidence="2" key="1">
    <citation type="journal article" date="2014" name="Int. J. Syst. Evol. Microbiol.">
        <title>Complete genome sequence of Corynebacterium casei LMG S-19264T (=DSM 44701T), isolated from a smear-ripened cheese.</title>
        <authorList>
            <consortium name="US DOE Joint Genome Institute (JGI-PGF)"/>
            <person name="Walter F."/>
            <person name="Albersmeier A."/>
            <person name="Kalinowski J."/>
            <person name="Ruckert C."/>
        </authorList>
    </citation>
    <scope>NUCLEOTIDE SEQUENCE</scope>
    <source>
        <strain evidence="2">KCTC 42097</strain>
    </source>
</reference>
<keyword evidence="3" id="KW-1185">Reference proteome</keyword>
<keyword evidence="1" id="KW-0472">Membrane</keyword>
<accession>A0A8J3DGY7</accession>
<keyword evidence="1" id="KW-1133">Transmembrane helix</keyword>
<organism evidence="2 3">
    <name type="scientific">Limoniibacter endophyticus</name>
    <dbReference type="NCBI Taxonomy" id="1565040"/>
    <lineage>
        <taxon>Bacteria</taxon>
        <taxon>Pseudomonadati</taxon>
        <taxon>Pseudomonadota</taxon>
        <taxon>Alphaproteobacteria</taxon>
        <taxon>Hyphomicrobiales</taxon>
        <taxon>Bartonellaceae</taxon>
        <taxon>Limoniibacter</taxon>
    </lineage>
</organism>
<dbReference type="RefSeq" id="WP_189488153.1">
    <property type="nucleotide sequence ID" value="NZ_BMZO01000002.1"/>
</dbReference>
<name>A0A8J3DGY7_9HYPH</name>
<proteinExistence type="predicted"/>
<dbReference type="EMBL" id="BMZO01000002">
    <property type="protein sequence ID" value="GHC65454.1"/>
    <property type="molecule type" value="Genomic_DNA"/>
</dbReference>
<evidence type="ECO:0000313" key="3">
    <source>
        <dbReference type="Proteomes" id="UP000641137"/>
    </source>
</evidence>
<dbReference type="SUPFAM" id="SSF81901">
    <property type="entry name" value="HCP-like"/>
    <property type="match status" value="1"/>
</dbReference>